<reference evidence="3" key="1">
    <citation type="journal article" date="2019" name="Int. J. Syst. Evol. Microbiol.">
        <title>The Global Catalogue of Microorganisms (GCM) 10K type strain sequencing project: providing services to taxonomists for standard genome sequencing and annotation.</title>
        <authorList>
            <consortium name="The Broad Institute Genomics Platform"/>
            <consortium name="The Broad Institute Genome Sequencing Center for Infectious Disease"/>
            <person name="Wu L."/>
            <person name="Ma J."/>
        </authorList>
    </citation>
    <scope>NUCLEOTIDE SEQUENCE [LARGE SCALE GENOMIC DNA]</scope>
    <source>
        <strain evidence="3">CGMCC 1.15180</strain>
    </source>
</reference>
<protein>
    <submittedName>
        <fullName evidence="2">Scr1 family TA system antitoxin-like transcriptional regulator</fullName>
    </submittedName>
</protein>
<dbReference type="CDD" id="cd00093">
    <property type="entry name" value="HTH_XRE"/>
    <property type="match status" value="1"/>
</dbReference>
<gene>
    <name evidence="2" type="ORF">ACFP4F_09315</name>
</gene>
<dbReference type="Pfam" id="PF19054">
    <property type="entry name" value="DUF5753"/>
    <property type="match status" value="1"/>
</dbReference>
<evidence type="ECO:0000259" key="1">
    <source>
        <dbReference type="PROSITE" id="PS50943"/>
    </source>
</evidence>
<evidence type="ECO:0000313" key="3">
    <source>
        <dbReference type="Proteomes" id="UP001596139"/>
    </source>
</evidence>
<dbReference type="EMBL" id="JBHSPX010000003">
    <property type="protein sequence ID" value="MFC6062750.1"/>
    <property type="molecule type" value="Genomic_DNA"/>
</dbReference>
<comment type="caution">
    <text evidence="2">The sequence shown here is derived from an EMBL/GenBank/DDBJ whole genome shotgun (WGS) entry which is preliminary data.</text>
</comment>
<sequence length="258" mass="28327">MFGAILRFYREQAGMTQEALGKRLGFSKSQVAMVERGDRPPKGDFAPLADDAVGARGALLVAAEQLHVSHLPTWTEEYAEEEAGAVALHTYQNHVIPGQLQTGAYAHAVFNCHCPPLSDDEVDARVATRLDRQKLIRREPAPVISFVLEQIAITRPLGGPSVLKEALHHILDIARLRNVEIQVMPPTRQTHAGLNGPMILLETAKRRQLAYVEGQSGGFFVDEQPDLGDLFARYGILRAQALSPEDSAELIEQVARGL</sequence>
<dbReference type="PROSITE" id="PS50943">
    <property type="entry name" value="HTH_CROC1"/>
    <property type="match status" value="1"/>
</dbReference>
<name>A0ABW1MHF8_9ACTN</name>
<dbReference type="InterPro" id="IPR010982">
    <property type="entry name" value="Lambda_DNA-bd_dom_sf"/>
</dbReference>
<keyword evidence="3" id="KW-1185">Reference proteome</keyword>
<dbReference type="InterPro" id="IPR001387">
    <property type="entry name" value="Cro/C1-type_HTH"/>
</dbReference>
<dbReference type="SUPFAM" id="SSF47413">
    <property type="entry name" value="lambda repressor-like DNA-binding domains"/>
    <property type="match status" value="1"/>
</dbReference>
<evidence type="ECO:0000313" key="2">
    <source>
        <dbReference type="EMBL" id="MFC6062750.1"/>
    </source>
</evidence>
<feature type="domain" description="HTH cro/C1-type" evidence="1">
    <location>
        <begin position="6"/>
        <end position="46"/>
    </location>
</feature>
<dbReference type="Gene3D" id="1.10.260.40">
    <property type="entry name" value="lambda repressor-like DNA-binding domains"/>
    <property type="match status" value="1"/>
</dbReference>
<dbReference type="InterPro" id="IPR043917">
    <property type="entry name" value="DUF5753"/>
</dbReference>
<dbReference type="Proteomes" id="UP001596139">
    <property type="component" value="Unassembled WGS sequence"/>
</dbReference>
<dbReference type="RefSeq" id="WP_031056532.1">
    <property type="nucleotide sequence ID" value="NZ_JBHSPX010000003.1"/>
</dbReference>
<dbReference type="Pfam" id="PF13560">
    <property type="entry name" value="HTH_31"/>
    <property type="match status" value="1"/>
</dbReference>
<dbReference type="SMART" id="SM00530">
    <property type="entry name" value="HTH_XRE"/>
    <property type="match status" value="1"/>
</dbReference>
<accession>A0ABW1MHF8</accession>
<organism evidence="2 3">
    <name type="scientific">Streptomyces ochraceiscleroticus</name>
    <dbReference type="NCBI Taxonomy" id="47761"/>
    <lineage>
        <taxon>Bacteria</taxon>
        <taxon>Bacillati</taxon>
        <taxon>Actinomycetota</taxon>
        <taxon>Actinomycetes</taxon>
        <taxon>Kitasatosporales</taxon>
        <taxon>Streptomycetaceae</taxon>
        <taxon>Streptomyces</taxon>
    </lineage>
</organism>
<proteinExistence type="predicted"/>